<sequence>MTTTSAQPTATRKGLEVTTVFFAATTAALTAGIVAALCHAQALAIVGAGGATFGVAFGIGMKVFEHLSHNN</sequence>
<reference evidence="2 3" key="1">
    <citation type="journal article" date="2018" name="Front. Microbiol.">
        <title>Genome Sequencing of Streptomyces atratus SCSIOZH16 and Activation Production of Nocardamine via Metabolic Engineering.</title>
        <authorList>
            <person name="Li Y."/>
            <person name="Zhang C."/>
            <person name="Liu C."/>
            <person name="Ju J."/>
            <person name="Ma J."/>
        </authorList>
    </citation>
    <scope>NUCLEOTIDE SEQUENCE [LARGE SCALE GENOMIC DNA]</scope>
    <source>
        <strain evidence="2 3">SCSIO_ZH16</strain>
    </source>
</reference>
<name>A0A2Z5J8A5_STRAR</name>
<protein>
    <submittedName>
        <fullName evidence="2">Uncharacterized protein</fullName>
    </submittedName>
</protein>
<evidence type="ECO:0000313" key="2">
    <source>
        <dbReference type="EMBL" id="AXE76568.1"/>
    </source>
</evidence>
<feature type="transmembrane region" description="Helical" evidence="1">
    <location>
        <begin position="45"/>
        <end position="64"/>
    </location>
</feature>
<organism evidence="2 3">
    <name type="scientific">Streptomyces atratus</name>
    <dbReference type="NCBI Taxonomy" id="1893"/>
    <lineage>
        <taxon>Bacteria</taxon>
        <taxon>Bacillati</taxon>
        <taxon>Actinomycetota</taxon>
        <taxon>Actinomycetes</taxon>
        <taxon>Kitasatosporales</taxon>
        <taxon>Streptomycetaceae</taxon>
        <taxon>Streptomyces</taxon>
    </lineage>
</organism>
<evidence type="ECO:0000256" key="1">
    <source>
        <dbReference type="SAM" id="Phobius"/>
    </source>
</evidence>
<keyword evidence="1" id="KW-0472">Membrane</keyword>
<feature type="transmembrane region" description="Helical" evidence="1">
    <location>
        <begin position="20"/>
        <end position="38"/>
    </location>
</feature>
<dbReference type="KEGG" id="sata:C5746_06150"/>
<dbReference type="RefSeq" id="WP_114243232.1">
    <property type="nucleotide sequence ID" value="NZ_CP027306.1"/>
</dbReference>
<evidence type="ECO:0000313" key="3">
    <source>
        <dbReference type="Proteomes" id="UP000252698"/>
    </source>
</evidence>
<dbReference type="AlphaFoldDB" id="A0A2Z5J8A5"/>
<gene>
    <name evidence="2" type="ORF">C5746_06150</name>
</gene>
<proteinExistence type="predicted"/>
<dbReference type="EMBL" id="CP027306">
    <property type="protein sequence ID" value="AXE76568.1"/>
    <property type="molecule type" value="Genomic_DNA"/>
</dbReference>
<keyword evidence="1" id="KW-1133">Transmembrane helix</keyword>
<dbReference type="GeneID" id="95518090"/>
<keyword evidence="1" id="KW-0812">Transmembrane</keyword>
<accession>A0A2Z5J8A5</accession>
<dbReference type="Proteomes" id="UP000252698">
    <property type="component" value="Chromosome"/>
</dbReference>